<evidence type="ECO:0000313" key="3">
    <source>
        <dbReference type="Proteomes" id="UP000001514"/>
    </source>
</evidence>
<dbReference type="EMBL" id="GL377587">
    <property type="protein sequence ID" value="EFJ25445.1"/>
    <property type="molecule type" value="Genomic_DNA"/>
</dbReference>
<dbReference type="Gramene" id="EFJ25445">
    <property type="protein sequence ID" value="EFJ25445"/>
    <property type="gene ID" value="SELMODRAFT_414130"/>
</dbReference>
<keyword evidence="3" id="KW-1185">Reference proteome</keyword>
<accession>D8RRR2</accession>
<organism evidence="3">
    <name type="scientific">Selaginella moellendorffii</name>
    <name type="common">Spikemoss</name>
    <dbReference type="NCBI Taxonomy" id="88036"/>
    <lineage>
        <taxon>Eukaryota</taxon>
        <taxon>Viridiplantae</taxon>
        <taxon>Streptophyta</taxon>
        <taxon>Embryophyta</taxon>
        <taxon>Tracheophyta</taxon>
        <taxon>Lycopodiopsida</taxon>
        <taxon>Selaginellales</taxon>
        <taxon>Selaginellaceae</taxon>
        <taxon>Selaginella</taxon>
    </lineage>
</organism>
<proteinExistence type="predicted"/>
<dbReference type="Proteomes" id="UP000001514">
    <property type="component" value="Unassembled WGS sequence"/>
</dbReference>
<protein>
    <submittedName>
        <fullName evidence="2">Uncharacterized protein</fullName>
    </submittedName>
</protein>
<gene>
    <name evidence="2" type="ORF">SELMODRAFT_414130</name>
</gene>
<name>D8RRR2_SELML</name>
<evidence type="ECO:0000313" key="2">
    <source>
        <dbReference type="EMBL" id="EFJ25445.1"/>
    </source>
</evidence>
<dbReference type="AlphaFoldDB" id="D8RRR2"/>
<feature type="compositionally biased region" description="Basic and acidic residues" evidence="1">
    <location>
        <begin position="118"/>
        <end position="130"/>
    </location>
</feature>
<evidence type="ECO:0000256" key="1">
    <source>
        <dbReference type="SAM" id="MobiDB-lite"/>
    </source>
</evidence>
<dbReference type="HOGENOM" id="CLU_1858709_0_0_1"/>
<sequence>MVGVVVSRSKHLLILIQVSACKSQMVSNAKPIYSIGEAGGGGGNEVPNAIGGGEDLGGKNEAFGAIGGGEDLGGGNGGHAAAAEGHINKVILTHKQAFIDPHARKEACMEPPPPHLEPVSHMEPPPHDYHMALPPPRL</sequence>
<dbReference type="InParanoid" id="D8RRR2"/>
<dbReference type="KEGG" id="smo:SELMODRAFT_414130"/>
<feature type="region of interest" description="Disordered" evidence="1">
    <location>
        <begin position="109"/>
        <end position="138"/>
    </location>
</feature>
<reference evidence="2 3" key="1">
    <citation type="journal article" date="2011" name="Science">
        <title>The Selaginella genome identifies genetic changes associated with the evolution of vascular plants.</title>
        <authorList>
            <person name="Banks J.A."/>
            <person name="Nishiyama T."/>
            <person name="Hasebe M."/>
            <person name="Bowman J.L."/>
            <person name="Gribskov M."/>
            <person name="dePamphilis C."/>
            <person name="Albert V.A."/>
            <person name="Aono N."/>
            <person name="Aoyama T."/>
            <person name="Ambrose B.A."/>
            <person name="Ashton N.W."/>
            <person name="Axtell M.J."/>
            <person name="Barker E."/>
            <person name="Barker M.S."/>
            <person name="Bennetzen J.L."/>
            <person name="Bonawitz N.D."/>
            <person name="Chapple C."/>
            <person name="Cheng C."/>
            <person name="Correa L.G."/>
            <person name="Dacre M."/>
            <person name="DeBarry J."/>
            <person name="Dreyer I."/>
            <person name="Elias M."/>
            <person name="Engstrom E.M."/>
            <person name="Estelle M."/>
            <person name="Feng L."/>
            <person name="Finet C."/>
            <person name="Floyd S.K."/>
            <person name="Frommer W.B."/>
            <person name="Fujita T."/>
            <person name="Gramzow L."/>
            <person name="Gutensohn M."/>
            <person name="Harholt J."/>
            <person name="Hattori M."/>
            <person name="Heyl A."/>
            <person name="Hirai T."/>
            <person name="Hiwatashi Y."/>
            <person name="Ishikawa M."/>
            <person name="Iwata M."/>
            <person name="Karol K.G."/>
            <person name="Koehler B."/>
            <person name="Kolukisaoglu U."/>
            <person name="Kubo M."/>
            <person name="Kurata T."/>
            <person name="Lalonde S."/>
            <person name="Li K."/>
            <person name="Li Y."/>
            <person name="Litt A."/>
            <person name="Lyons E."/>
            <person name="Manning G."/>
            <person name="Maruyama T."/>
            <person name="Michael T.P."/>
            <person name="Mikami K."/>
            <person name="Miyazaki S."/>
            <person name="Morinaga S."/>
            <person name="Murata T."/>
            <person name="Mueller-Roeber B."/>
            <person name="Nelson D.R."/>
            <person name="Obara M."/>
            <person name="Oguri Y."/>
            <person name="Olmstead R.G."/>
            <person name="Onodera N."/>
            <person name="Petersen B.L."/>
            <person name="Pils B."/>
            <person name="Prigge M."/>
            <person name="Rensing S.A."/>
            <person name="Riano-Pachon D.M."/>
            <person name="Roberts A.W."/>
            <person name="Sato Y."/>
            <person name="Scheller H.V."/>
            <person name="Schulz B."/>
            <person name="Schulz C."/>
            <person name="Shakirov E.V."/>
            <person name="Shibagaki N."/>
            <person name="Shinohara N."/>
            <person name="Shippen D.E."/>
            <person name="Soerensen I."/>
            <person name="Sotooka R."/>
            <person name="Sugimoto N."/>
            <person name="Sugita M."/>
            <person name="Sumikawa N."/>
            <person name="Tanurdzic M."/>
            <person name="Theissen G."/>
            <person name="Ulvskov P."/>
            <person name="Wakazuki S."/>
            <person name="Weng J.K."/>
            <person name="Willats W.W."/>
            <person name="Wipf D."/>
            <person name="Wolf P.G."/>
            <person name="Yang L."/>
            <person name="Zimmer A.D."/>
            <person name="Zhu Q."/>
            <person name="Mitros T."/>
            <person name="Hellsten U."/>
            <person name="Loque D."/>
            <person name="Otillar R."/>
            <person name="Salamov A."/>
            <person name="Schmutz J."/>
            <person name="Shapiro H."/>
            <person name="Lindquist E."/>
            <person name="Lucas S."/>
            <person name="Rokhsar D."/>
            <person name="Grigoriev I.V."/>
        </authorList>
    </citation>
    <scope>NUCLEOTIDE SEQUENCE [LARGE SCALE GENOMIC DNA]</scope>
</reference>